<proteinExistence type="predicted"/>
<feature type="coiled-coil region" evidence="2">
    <location>
        <begin position="317"/>
        <end position="351"/>
    </location>
</feature>
<dbReference type="PANTHER" id="PTHR21694">
    <property type="entry name" value="COILED-COIL DOMAIN-CONTAINING PROTEIN 63"/>
    <property type="match status" value="1"/>
</dbReference>
<evidence type="ECO:0000256" key="1">
    <source>
        <dbReference type="ARBA" id="ARBA00023054"/>
    </source>
</evidence>
<evidence type="ECO:0000256" key="2">
    <source>
        <dbReference type="SAM" id="Coils"/>
    </source>
</evidence>
<dbReference type="PANTHER" id="PTHR21694:SF18">
    <property type="entry name" value="COILED-COIL DOMAIN-CONTAINING PROTEIN 63"/>
    <property type="match status" value="1"/>
</dbReference>
<evidence type="ECO:0000256" key="3">
    <source>
        <dbReference type="SAM" id="MobiDB-lite"/>
    </source>
</evidence>
<feature type="transmembrane region" description="Helical" evidence="4">
    <location>
        <begin position="81"/>
        <end position="98"/>
    </location>
</feature>
<feature type="domain" description="ODAD1 central coiled coil region" evidence="5">
    <location>
        <begin position="131"/>
        <end position="383"/>
    </location>
</feature>
<dbReference type="Pfam" id="PF21773">
    <property type="entry name" value="ODAD1_CC"/>
    <property type="match status" value="1"/>
</dbReference>
<reference evidence="6 7" key="1">
    <citation type="submission" date="2015-04" db="EMBL/GenBank/DDBJ databases">
        <authorList>
            <person name="Syromyatnikov M.Y."/>
            <person name="Popov V.N."/>
        </authorList>
    </citation>
    <scope>NUCLEOTIDE SEQUENCE [LARGE SCALE GENOMIC DNA]</scope>
</reference>
<sequence>TNKNIKFNGQKGKDSPNTQKEEKHFNGIGSSSSKGWGFSFFSFSYRWLCDVDSTRVYYVNDVYFRRIVCLEQPKQFPPLNLYAFTLFFIIFVFFFIHFRRYHPQKLHKEIALIRDNEITENLYRETICDGRKNVMKLENRLDVITKRCGSVMAENAKLREVIDHMLKERSSFNVMWQRMINKLNCEKRHIMDLVEQATSAFDQREELCTKLQTLKERGQSDKTNHIHEMKELQRKLDHDAKLQEFLAIKGQQRLNTEQQEREADKRRKKLEEMERQFMEYDKIFQRIILLSGEKETDKIISKFIKEEEENYALFNYVNELSHEIEQLNETVQQLQDSIDEQKEIREMKKNSQDDNIELLKEEALKQKQSADDASDYKNECEATLLA</sequence>
<keyword evidence="1 2" id="KW-0175">Coiled coil</keyword>
<gene>
    <name evidence="6" type="ORF">CLUMA_CG017383</name>
</gene>
<feature type="region of interest" description="Disordered" evidence="3">
    <location>
        <begin position="1"/>
        <end position="26"/>
    </location>
</feature>
<protein>
    <submittedName>
        <fullName evidence="6">CLUMA_CG017383, isoform A</fullName>
    </submittedName>
</protein>
<dbReference type="InterPro" id="IPR051876">
    <property type="entry name" value="ODA-DC/CCD"/>
</dbReference>
<keyword evidence="4" id="KW-1133">Transmembrane helix</keyword>
<organism evidence="6 7">
    <name type="scientific">Clunio marinus</name>
    <dbReference type="NCBI Taxonomy" id="568069"/>
    <lineage>
        <taxon>Eukaryota</taxon>
        <taxon>Metazoa</taxon>
        <taxon>Ecdysozoa</taxon>
        <taxon>Arthropoda</taxon>
        <taxon>Hexapoda</taxon>
        <taxon>Insecta</taxon>
        <taxon>Pterygota</taxon>
        <taxon>Neoptera</taxon>
        <taxon>Endopterygota</taxon>
        <taxon>Diptera</taxon>
        <taxon>Nematocera</taxon>
        <taxon>Chironomoidea</taxon>
        <taxon>Chironomidae</taxon>
        <taxon>Clunio</taxon>
    </lineage>
</organism>
<dbReference type="STRING" id="568069.A0A1J1IVQ0"/>
<feature type="compositionally biased region" description="Basic and acidic residues" evidence="3">
    <location>
        <begin position="11"/>
        <end position="25"/>
    </location>
</feature>
<evidence type="ECO:0000313" key="6">
    <source>
        <dbReference type="EMBL" id="CRL04285.1"/>
    </source>
</evidence>
<accession>A0A1J1IVQ0</accession>
<evidence type="ECO:0000259" key="5">
    <source>
        <dbReference type="Pfam" id="PF21773"/>
    </source>
</evidence>
<feature type="non-terminal residue" evidence="6">
    <location>
        <position position="1"/>
    </location>
</feature>
<dbReference type="OrthoDB" id="6766775at2759"/>
<name>A0A1J1IVQ0_9DIPT</name>
<keyword evidence="4" id="KW-0812">Transmembrane</keyword>
<keyword evidence="7" id="KW-1185">Reference proteome</keyword>
<dbReference type="Proteomes" id="UP000183832">
    <property type="component" value="Unassembled WGS sequence"/>
</dbReference>
<dbReference type="AlphaFoldDB" id="A0A1J1IVQ0"/>
<evidence type="ECO:0000313" key="7">
    <source>
        <dbReference type="Proteomes" id="UP000183832"/>
    </source>
</evidence>
<dbReference type="EMBL" id="CVRI01000063">
    <property type="protein sequence ID" value="CRL04285.1"/>
    <property type="molecule type" value="Genomic_DNA"/>
</dbReference>
<keyword evidence="4" id="KW-0472">Membrane</keyword>
<dbReference type="InterPro" id="IPR049258">
    <property type="entry name" value="ODAD1_CC"/>
</dbReference>
<evidence type="ECO:0000256" key="4">
    <source>
        <dbReference type="SAM" id="Phobius"/>
    </source>
</evidence>